<keyword evidence="4" id="KW-1185">Reference proteome</keyword>
<feature type="transmembrane region" description="Helical" evidence="1">
    <location>
        <begin position="427"/>
        <end position="447"/>
    </location>
</feature>
<dbReference type="AlphaFoldDB" id="A0A1B8GBA1"/>
<dbReference type="OrthoDB" id="6361347at2759"/>
<dbReference type="PANTHER" id="PTHR37539:SF1">
    <property type="entry name" value="ER-BOUND OXYGENASE MPAB_MPAB'_RUBBER OXYGENASE CATALYTIC DOMAIN-CONTAINING PROTEIN"/>
    <property type="match status" value="1"/>
</dbReference>
<evidence type="ECO:0000256" key="1">
    <source>
        <dbReference type="SAM" id="Phobius"/>
    </source>
</evidence>
<evidence type="ECO:0000313" key="3">
    <source>
        <dbReference type="EMBL" id="OBT93113.1"/>
    </source>
</evidence>
<organism evidence="3 4">
    <name type="scientific">Pseudogymnoascus verrucosus</name>
    <dbReference type="NCBI Taxonomy" id="342668"/>
    <lineage>
        <taxon>Eukaryota</taxon>
        <taxon>Fungi</taxon>
        <taxon>Dikarya</taxon>
        <taxon>Ascomycota</taxon>
        <taxon>Pezizomycotina</taxon>
        <taxon>Leotiomycetes</taxon>
        <taxon>Thelebolales</taxon>
        <taxon>Thelebolaceae</taxon>
        <taxon>Pseudogymnoascus</taxon>
    </lineage>
</organism>
<feature type="domain" description="ER-bound oxygenase mpaB/mpaB'/Rubber oxygenase catalytic" evidence="2">
    <location>
        <begin position="128"/>
        <end position="341"/>
    </location>
</feature>
<keyword evidence="1" id="KW-0812">Transmembrane</keyword>
<dbReference type="GO" id="GO:0016491">
    <property type="term" value="F:oxidoreductase activity"/>
    <property type="evidence" value="ECO:0007669"/>
    <property type="project" value="InterPro"/>
</dbReference>
<dbReference type="GeneID" id="28842380"/>
<sequence>MSNTAKALPVNGELHDCWGYKFRWTELHQTEDQLKPLLYTYDTLGSEVLEQIQKHKTASGKATTGPASRDDLFTTVKELALSGEDEVINKFWKEVNTIPDWVDWDQIKRGQDVFYRYGEAFLIGGTFSSLVAGMGAARIAETLARTGGFAPKVGRKRMFETTQHLLNVTKTLESIQPGGQGWLDSVRVRLLHASVRSRILGMAKTRPSYYDVESFGVPINDQDTIATIATYSSQALWLALPSQGIYLKQQEIEDYIQLWRLVGYYMGTPTDVFKTAVTSKAYFDSVLEADVKPTEISKVLANNIITSLADQPPHYPSKDFLHAQSRVYNGEELCDALAIPKASYLGYVKAYLQVVLLMTVAYVFRSFSFLDKWRIQHNRKSFWEMVITGIHGLGGETSFKMQYEPEFDAISKLEKVGRGASVATKNIITMLAVVIPMGAVGAMYAFAK</sequence>
<keyword evidence="1" id="KW-1133">Transmembrane helix</keyword>
<reference evidence="4" key="2">
    <citation type="journal article" date="2018" name="Nat. Commun.">
        <title>Extreme sensitivity to ultraviolet light in the fungal pathogen causing white-nose syndrome of bats.</title>
        <authorList>
            <person name="Palmer J.M."/>
            <person name="Drees K.P."/>
            <person name="Foster J.T."/>
            <person name="Lindner D.L."/>
        </authorList>
    </citation>
    <scope>NUCLEOTIDE SEQUENCE [LARGE SCALE GENOMIC DNA]</scope>
    <source>
        <strain evidence="4">UAMH 10579</strain>
    </source>
</reference>
<reference evidence="3 4" key="1">
    <citation type="submission" date="2016-03" db="EMBL/GenBank/DDBJ databases">
        <title>Comparative genomics of Pseudogymnoascus destructans, the fungus causing white-nose syndrome of bats.</title>
        <authorList>
            <person name="Palmer J.M."/>
            <person name="Drees K.P."/>
            <person name="Foster J.T."/>
            <person name="Lindner D.L."/>
        </authorList>
    </citation>
    <scope>NUCLEOTIDE SEQUENCE [LARGE SCALE GENOMIC DNA]</scope>
    <source>
        <strain evidence="3 4">UAMH 10579</strain>
    </source>
</reference>
<name>A0A1B8GBA1_9PEZI</name>
<evidence type="ECO:0000259" key="2">
    <source>
        <dbReference type="Pfam" id="PF09995"/>
    </source>
</evidence>
<dbReference type="InterPro" id="IPR018713">
    <property type="entry name" value="MPAB/Lcp_cat_dom"/>
</dbReference>
<dbReference type="Pfam" id="PF09995">
    <property type="entry name" value="MPAB_Lcp_cat"/>
    <property type="match status" value="1"/>
</dbReference>
<dbReference type="Proteomes" id="UP000091956">
    <property type="component" value="Unassembled WGS sequence"/>
</dbReference>
<proteinExistence type="predicted"/>
<accession>A0A1B8GBA1</accession>
<protein>
    <recommendedName>
        <fullName evidence="2">ER-bound oxygenase mpaB/mpaB'/Rubber oxygenase catalytic domain-containing protein</fullName>
    </recommendedName>
</protein>
<feature type="transmembrane region" description="Helical" evidence="1">
    <location>
        <begin position="350"/>
        <end position="370"/>
    </location>
</feature>
<evidence type="ECO:0000313" key="4">
    <source>
        <dbReference type="Proteomes" id="UP000091956"/>
    </source>
</evidence>
<keyword evidence="1" id="KW-0472">Membrane</keyword>
<dbReference type="PANTHER" id="PTHR37539">
    <property type="entry name" value="SECRETED PROTEIN-RELATED"/>
    <property type="match status" value="1"/>
</dbReference>
<dbReference type="RefSeq" id="XP_018126846.1">
    <property type="nucleotide sequence ID" value="XM_018278411.2"/>
</dbReference>
<dbReference type="InterPro" id="IPR037473">
    <property type="entry name" value="Lcp-like"/>
</dbReference>
<dbReference type="EMBL" id="KV460258">
    <property type="protein sequence ID" value="OBT93113.1"/>
    <property type="molecule type" value="Genomic_DNA"/>
</dbReference>
<dbReference type="STRING" id="342668.A0A1B8GBA1"/>
<gene>
    <name evidence="3" type="ORF">VE01_08994</name>
</gene>